<dbReference type="EMBL" id="JAHCDA010000001">
    <property type="protein sequence ID" value="MBS7810532.1"/>
    <property type="molecule type" value="Genomic_DNA"/>
</dbReference>
<gene>
    <name evidence="1" type="ORF">KHU32_06260</name>
</gene>
<reference evidence="1 2" key="1">
    <citation type="submission" date="2021-05" db="EMBL/GenBank/DDBJ databases">
        <title>Roseococcus sp. XZZS9, whole genome shotgun sequencing project.</title>
        <authorList>
            <person name="Zhao G."/>
            <person name="Shen L."/>
        </authorList>
    </citation>
    <scope>NUCLEOTIDE SEQUENCE [LARGE SCALE GENOMIC DNA]</scope>
    <source>
        <strain evidence="1 2">XZZS9</strain>
    </source>
</reference>
<keyword evidence="2" id="KW-1185">Reference proteome</keyword>
<accession>A0ABS5QC53</accession>
<comment type="caution">
    <text evidence="1">The sequence shown here is derived from an EMBL/GenBank/DDBJ whole genome shotgun (WGS) entry which is preliminary data.</text>
</comment>
<evidence type="ECO:0000313" key="1">
    <source>
        <dbReference type="EMBL" id="MBS7810532.1"/>
    </source>
</evidence>
<organism evidence="1 2">
    <name type="scientific">Roseococcus pinisoli</name>
    <dbReference type="NCBI Taxonomy" id="2835040"/>
    <lineage>
        <taxon>Bacteria</taxon>
        <taxon>Pseudomonadati</taxon>
        <taxon>Pseudomonadota</taxon>
        <taxon>Alphaproteobacteria</taxon>
        <taxon>Acetobacterales</taxon>
        <taxon>Roseomonadaceae</taxon>
        <taxon>Roseococcus</taxon>
    </lineage>
</organism>
<protein>
    <submittedName>
        <fullName evidence="1">Uncharacterized protein</fullName>
    </submittedName>
</protein>
<dbReference type="Proteomes" id="UP000766336">
    <property type="component" value="Unassembled WGS sequence"/>
</dbReference>
<sequence>MATNMRTALASAVVARLQAVIPAVAVERGRRAAVGEGERPLILVETSDAAADDDMSPSETFWTLTFTATAFLVASRGAGASGAQADVAAEDALGDMEAAIIAALHAESLSTPGGTAPLTCGVEIAGSQIDITEAASAAKRLGSVSVDFRAQIVLPVGTTIIP</sequence>
<proteinExistence type="predicted"/>
<evidence type="ECO:0000313" key="2">
    <source>
        <dbReference type="Proteomes" id="UP000766336"/>
    </source>
</evidence>
<name>A0ABS5QC53_9PROT</name>
<dbReference type="RefSeq" id="WP_213669145.1">
    <property type="nucleotide sequence ID" value="NZ_JAHCDA010000001.1"/>
</dbReference>